<dbReference type="PANTHER" id="PTHR15822">
    <property type="entry name" value="TRAF AND TNF RECEPTOR-ASSOCIATED PROTEIN"/>
    <property type="match status" value="1"/>
</dbReference>
<evidence type="ECO:0000256" key="3">
    <source>
        <dbReference type="ARBA" id="ARBA00004322"/>
    </source>
</evidence>
<dbReference type="Gene3D" id="3.60.10.10">
    <property type="entry name" value="Endonuclease/exonuclease/phosphatase"/>
    <property type="match status" value="1"/>
</dbReference>
<sequence length="324" mass="35606">MSSPAPTRISRALSAFDHASRRWAAIPLRDTHESEPALFSQKPSSRKHTLSLTTWNLWAYRSRSTAARSELILDHVLKAPKFPDIIFLQEVSSSARRSLLENPRVRSSFLTTDAGDDSAFKGKPIATMTLLSSKRFRSPLLAEEEKVMINGDAKDGGSKLVLDSVFRQELPSRYGRDALCVNIAAPSAPGKVLRLLNVHLESLDSHLRRALQMMILAGLLREPECAGGVIAGDFNALGAEDHALVDKFELLDAWIALHGCTTEPHGGATWGVGIGFEDGQKPRRLDKVVMLGLQPKEIEVLQPGLLDANTPWSDHCGLRCTFNI</sequence>
<comment type="cofactor">
    <cofactor evidence="2">
        <name>Mg(2+)</name>
        <dbReference type="ChEBI" id="CHEBI:18420"/>
    </cofactor>
</comment>
<evidence type="ECO:0000313" key="13">
    <source>
        <dbReference type="Proteomes" id="UP000053477"/>
    </source>
</evidence>
<name>A0A0H2SIR9_9AGAM</name>
<keyword evidence="9" id="KW-0234">DNA repair</keyword>
<evidence type="ECO:0000256" key="4">
    <source>
        <dbReference type="ARBA" id="ARBA00022722"/>
    </source>
</evidence>
<evidence type="ECO:0000256" key="5">
    <source>
        <dbReference type="ARBA" id="ARBA00022723"/>
    </source>
</evidence>
<dbReference type="EMBL" id="KQ085910">
    <property type="protein sequence ID" value="KLO16956.1"/>
    <property type="molecule type" value="Genomic_DNA"/>
</dbReference>
<dbReference type="CDD" id="cd09080">
    <property type="entry name" value="TDP2"/>
    <property type="match status" value="1"/>
</dbReference>
<evidence type="ECO:0000256" key="7">
    <source>
        <dbReference type="ARBA" id="ARBA00022801"/>
    </source>
</evidence>
<keyword evidence="5" id="KW-0479">Metal-binding</keyword>
<dbReference type="GO" id="GO:0006302">
    <property type="term" value="P:double-strand break repair"/>
    <property type="evidence" value="ECO:0007669"/>
    <property type="project" value="TreeGrafter"/>
</dbReference>
<keyword evidence="7" id="KW-0378">Hydrolase</keyword>
<evidence type="ECO:0000256" key="6">
    <source>
        <dbReference type="ARBA" id="ARBA00022763"/>
    </source>
</evidence>
<dbReference type="GO" id="GO:0005737">
    <property type="term" value="C:cytoplasm"/>
    <property type="evidence" value="ECO:0007669"/>
    <property type="project" value="TreeGrafter"/>
</dbReference>
<dbReference type="AlphaFoldDB" id="A0A0H2SIR9"/>
<evidence type="ECO:0000256" key="2">
    <source>
        <dbReference type="ARBA" id="ARBA00001946"/>
    </source>
</evidence>
<keyword evidence="8" id="KW-0460">Magnesium</keyword>
<dbReference type="Proteomes" id="UP000053477">
    <property type="component" value="Unassembled WGS sequence"/>
</dbReference>
<evidence type="ECO:0000256" key="10">
    <source>
        <dbReference type="ARBA" id="ARBA00023242"/>
    </source>
</evidence>
<dbReference type="InParanoid" id="A0A0H2SIR9"/>
<dbReference type="SUPFAM" id="SSF56219">
    <property type="entry name" value="DNase I-like"/>
    <property type="match status" value="1"/>
</dbReference>
<protein>
    <recommendedName>
        <fullName evidence="11">Endonuclease/exonuclease/phosphatase domain-containing protein</fullName>
    </recommendedName>
</protein>
<evidence type="ECO:0000259" key="11">
    <source>
        <dbReference type="Pfam" id="PF03372"/>
    </source>
</evidence>
<dbReference type="InterPro" id="IPR005135">
    <property type="entry name" value="Endo/exonuclease/phosphatase"/>
</dbReference>
<dbReference type="GO" id="GO:0003697">
    <property type="term" value="F:single-stranded DNA binding"/>
    <property type="evidence" value="ECO:0007669"/>
    <property type="project" value="TreeGrafter"/>
</dbReference>
<evidence type="ECO:0000313" key="12">
    <source>
        <dbReference type="EMBL" id="KLO16956.1"/>
    </source>
</evidence>
<keyword evidence="13" id="KW-1185">Reference proteome</keyword>
<dbReference type="GO" id="GO:0004518">
    <property type="term" value="F:nuclease activity"/>
    <property type="evidence" value="ECO:0007669"/>
    <property type="project" value="UniProtKB-KW"/>
</dbReference>
<keyword evidence="4" id="KW-0540">Nuclease</keyword>
<evidence type="ECO:0000256" key="8">
    <source>
        <dbReference type="ARBA" id="ARBA00022842"/>
    </source>
</evidence>
<comment type="cofactor">
    <cofactor evidence="1">
        <name>Mn(2+)</name>
        <dbReference type="ChEBI" id="CHEBI:29035"/>
    </cofactor>
</comment>
<dbReference type="InterPro" id="IPR051547">
    <property type="entry name" value="TDP2-like"/>
</dbReference>
<keyword evidence="6" id="KW-0227">DNA damage</keyword>
<dbReference type="InterPro" id="IPR036691">
    <property type="entry name" value="Endo/exonu/phosph_ase_sf"/>
</dbReference>
<organism evidence="12 13">
    <name type="scientific">Schizopora paradoxa</name>
    <dbReference type="NCBI Taxonomy" id="27342"/>
    <lineage>
        <taxon>Eukaryota</taxon>
        <taxon>Fungi</taxon>
        <taxon>Dikarya</taxon>
        <taxon>Basidiomycota</taxon>
        <taxon>Agaricomycotina</taxon>
        <taxon>Agaricomycetes</taxon>
        <taxon>Hymenochaetales</taxon>
        <taxon>Schizoporaceae</taxon>
        <taxon>Schizopora</taxon>
    </lineage>
</organism>
<reference evidence="12 13" key="1">
    <citation type="submission" date="2015-04" db="EMBL/GenBank/DDBJ databases">
        <title>Complete genome sequence of Schizopora paradoxa KUC8140, a cosmopolitan wood degrader in East Asia.</title>
        <authorList>
            <consortium name="DOE Joint Genome Institute"/>
            <person name="Min B."/>
            <person name="Park H."/>
            <person name="Jang Y."/>
            <person name="Kim J.-J."/>
            <person name="Kim K.H."/>
            <person name="Pangilinan J."/>
            <person name="Lipzen A."/>
            <person name="Riley R."/>
            <person name="Grigoriev I.V."/>
            <person name="Spatafora J.W."/>
            <person name="Choi I.-G."/>
        </authorList>
    </citation>
    <scope>NUCLEOTIDE SEQUENCE [LARGE SCALE GENOMIC DNA]</scope>
    <source>
        <strain evidence="12 13">KUC8140</strain>
    </source>
</reference>
<dbReference type="GO" id="GO:0070260">
    <property type="term" value="F:5'-tyrosyl-DNA phosphodiesterase activity"/>
    <property type="evidence" value="ECO:0007669"/>
    <property type="project" value="TreeGrafter"/>
</dbReference>
<keyword evidence="10" id="KW-0539">Nucleus</keyword>
<dbReference type="GO" id="GO:0046872">
    <property type="term" value="F:metal ion binding"/>
    <property type="evidence" value="ECO:0007669"/>
    <property type="project" value="UniProtKB-KW"/>
</dbReference>
<proteinExistence type="predicted"/>
<evidence type="ECO:0000256" key="1">
    <source>
        <dbReference type="ARBA" id="ARBA00001936"/>
    </source>
</evidence>
<dbReference type="Pfam" id="PF03372">
    <property type="entry name" value="Exo_endo_phos"/>
    <property type="match status" value="1"/>
</dbReference>
<evidence type="ECO:0000256" key="9">
    <source>
        <dbReference type="ARBA" id="ARBA00023204"/>
    </source>
</evidence>
<accession>A0A0H2SIR9</accession>
<gene>
    <name evidence="12" type="ORF">SCHPADRAFT_191910</name>
</gene>
<feature type="domain" description="Endonuclease/exonuclease/phosphatase" evidence="11">
    <location>
        <begin position="54"/>
        <end position="289"/>
    </location>
</feature>
<comment type="subcellular location">
    <subcellularLocation>
        <location evidence="3">Nucleus</location>
        <location evidence="3">PML body</location>
    </subcellularLocation>
</comment>
<dbReference type="PANTHER" id="PTHR15822:SF4">
    <property type="entry name" value="TYROSYL-DNA PHOSPHODIESTERASE 2"/>
    <property type="match status" value="1"/>
</dbReference>
<dbReference type="OrthoDB" id="9975959at2759"/>